<dbReference type="RefSeq" id="WP_071116627.1">
    <property type="nucleotide sequence ID" value="NZ_MKCS01000002.1"/>
</dbReference>
<dbReference type="STRING" id="1903179.BI347_17980"/>
<sequence>MPTSKQQAEPRWTMTLPVLSTSHIRKQTKAWLQINVGGWVELAYAEYSHGFFIALGEADTDPAQQFPDHPDLQGIASWVKANYPAATWVRLDADGDVVDSLPSYDWEEGNLESNDPGCSPEPPAILVVMSGGEVEGVYASRADCEGKIVDLDDADDDAEYFPMRGFKDRQAFAAYRDQLTRVA</sequence>
<evidence type="ECO:0000313" key="3">
    <source>
        <dbReference type="Proteomes" id="UP000180088"/>
    </source>
</evidence>
<name>A0A1S1WW73_9NEIS</name>
<dbReference type="InterPro" id="IPR046025">
    <property type="entry name" value="DUF5983"/>
</dbReference>
<evidence type="ECO:0000313" key="2">
    <source>
        <dbReference type="EMBL" id="OHX11548.1"/>
    </source>
</evidence>
<accession>A0A1S1WW73</accession>
<reference evidence="2 3" key="1">
    <citation type="submission" date="2016-09" db="EMBL/GenBank/DDBJ databases">
        <title>Chromobacterium muskegensis sp. nov., an insecticidal bacterium isolated from Sphagnum bogs.</title>
        <authorList>
            <person name="Sparks M.E."/>
            <person name="Blackburn M.B."/>
            <person name="Gundersen-Rindal D.E."/>
            <person name="Mitchell A."/>
            <person name="Farrar R."/>
            <person name="Kuhar D."/>
        </authorList>
    </citation>
    <scope>NUCLEOTIDE SEQUENCE [LARGE SCALE GENOMIC DNA]</scope>
    <source>
        <strain evidence="2 3">37-2</strain>
    </source>
</reference>
<dbReference type="Pfam" id="PF19419">
    <property type="entry name" value="DUF5983"/>
    <property type="match status" value="1"/>
</dbReference>
<dbReference type="AlphaFoldDB" id="A0A1S1WW73"/>
<gene>
    <name evidence="2" type="ORF">BI347_17980</name>
</gene>
<dbReference type="Proteomes" id="UP000180088">
    <property type="component" value="Unassembled WGS sequence"/>
</dbReference>
<proteinExistence type="predicted"/>
<comment type="caution">
    <text evidence="2">The sequence shown here is derived from an EMBL/GenBank/DDBJ whole genome shotgun (WGS) entry which is preliminary data.</text>
</comment>
<protein>
    <recommendedName>
        <fullName evidence="1">DUF5983 domain-containing protein</fullName>
    </recommendedName>
</protein>
<organism evidence="2 3">
    <name type="scientific">Chromobacterium sphagni</name>
    <dbReference type="NCBI Taxonomy" id="1903179"/>
    <lineage>
        <taxon>Bacteria</taxon>
        <taxon>Pseudomonadati</taxon>
        <taxon>Pseudomonadota</taxon>
        <taxon>Betaproteobacteria</taxon>
        <taxon>Neisseriales</taxon>
        <taxon>Chromobacteriaceae</taxon>
        <taxon>Chromobacterium</taxon>
    </lineage>
</organism>
<dbReference type="OrthoDB" id="9131137at2"/>
<dbReference type="EMBL" id="MKCS01000002">
    <property type="protein sequence ID" value="OHX11548.1"/>
    <property type="molecule type" value="Genomic_DNA"/>
</dbReference>
<evidence type="ECO:0000259" key="1">
    <source>
        <dbReference type="Pfam" id="PF19419"/>
    </source>
</evidence>
<feature type="domain" description="DUF5983" evidence="1">
    <location>
        <begin position="17"/>
        <end position="106"/>
    </location>
</feature>